<dbReference type="RefSeq" id="WP_089220315.1">
    <property type="nucleotide sequence ID" value="NZ_FZOS01000017.1"/>
</dbReference>
<dbReference type="OrthoDB" id="9785398at2"/>
<dbReference type="Pfam" id="PF13714">
    <property type="entry name" value="PEP_mutase"/>
    <property type="match status" value="1"/>
</dbReference>
<dbReference type="EMBL" id="FZOS01000017">
    <property type="protein sequence ID" value="SNS80835.1"/>
    <property type="molecule type" value="Genomic_DNA"/>
</dbReference>
<sequence>MPSYAEKARLFADLHVRGRPLVLFNVWDAGSAHAVAEAGAPALATGSWSVAEAQGFRDGEAMPLDLVLANFARIAAAVDLPVSLDFERGYGASPGEIAESAARAVDAGAIGFNIEDGLAGGGLAPVEDQVARIAAVRRAAPDAFVNARADIFLQAPAADHDAAKLDIAIARARAYADAGAAGFFVPGLIDEALIARMCEATALPVNIMMMPGAPPIARQAELGVARISHGPGPWRLAMKAVGDAARALYG</sequence>
<dbReference type="CDD" id="cd00377">
    <property type="entry name" value="ICL_PEPM"/>
    <property type="match status" value="1"/>
</dbReference>
<dbReference type="Proteomes" id="UP000198281">
    <property type="component" value="Unassembled WGS sequence"/>
</dbReference>
<protein>
    <submittedName>
        <fullName evidence="1">2-Methylisocitrate lyase, PEP mutase family</fullName>
    </submittedName>
</protein>
<keyword evidence="1" id="KW-0456">Lyase</keyword>
<name>A0A239HI47_9SPHN</name>
<organism evidence="1 2">
    <name type="scientific">Edaphosphingomonas laterariae</name>
    <dbReference type="NCBI Taxonomy" id="861865"/>
    <lineage>
        <taxon>Bacteria</taxon>
        <taxon>Pseudomonadati</taxon>
        <taxon>Pseudomonadota</taxon>
        <taxon>Alphaproteobacteria</taxon>
        <taxon>Sphingomonadales</taxon>
        <taxon>Rhizorhabdaceae</taxon>
        <taxon>Edaphosphingomonas</taxon>
    </lineage>
</organism>
<dbReference type="PANTHER" id="PTHR42905">
    <property type="entry name" value="PHOSPHOENOLPYRUVATE CARBOXYLASE"/>
    <property type="match status" value="1"/>
</dbReference>
<evidence type="ECO:0000313" key="1">
    <source>
        <dbReference type="EMBL" id="SNS80835.1"/>
    </source>
</evidence>
<dbReference type="InterPro" id="IPR040442">
    <property type="entry name" value="Pyrv_kinase-like_dom_sf"/>
</dbReference>
<accession>A0A239HI47</accession>
<dbReference type="AlphaFoldDB" id="A0A239HI47"/>
<gene>
    <name evidence="1" type="ORF">SAMN06295912_11729</name>
</gene>
<keyword evidence="2" id="KW-1185">Reference proteome</keyword>
<dbReference type="SUPFAM" id="SSF51621">
    <property type="entry name" value="Phosphoenolpyruvate/pyruvate domain"/>
    <property type="match status" value="1"/>
</dbReference>
<reference evidence="2" key="1">
    <citation type="submission" date="2017-06" db="EMBL/GenBank/DDBJ databases">
        <authorList>
            <person name="Varghese N."/>
            <person name="Submissions S."/>
        </authorList>
    </citation>
    <scope>NUCLEOTIDE SEQUENCE [LARGE SCALE GENOMIC DNA]</scope>
    <source>
        <strain evidence="2">LNB2</strain>
    </source>
</reference>
<dbReference type="InterPro" id="IPR039556">
    <property type="entry name" value="ICL/PEPM"/>
</dbReference>
<proteinExistence type="predicted"/>
<evidence type="ECO:0000313" key="2">
    <source>
        <dbReference type="Proteomes" id="UP000198281"/>
    </source>
</evidence>
<dbReference type="InterPro" id="IPR015813">
    <property type="entry name" value="Pyrv/PenolPyrv_kinase-like_dom"/>
</dbReference>
<dbReference type="PANTHER" id="PTHR42905:SF16">
    <property type="entry name" value="CARBOXYPHOSPHONOENOLPYRUVATE PHOSPHONOMUTASE-LIKE PROTEIN (AFU_ORTHOLOGUE AFUA_5G07230)"/>
    <property type="match status" value="1"/>
</dbReference>
<dbReference type="GO" id="GO:0016829">
    <property type="term" value="F:lyase activity"/>
    <property type="evidence" value="ECO:0007669"/>
    <property type="project" value="UniProtKB-KW"/>
</dbReference>
<dbReference type="Gene3D" id="3.20.20.60">
    <property type="entry name" value="Phosphoenolpyruvate-binding domains"/>
    <property type="match status" value="1"/>
</dbReference>